<reference evidence="1 2" key="1">
    <citation type="journal article" date="2020" name="BMC Genomics">
        <title>Intraspecific diversification of the crop wild relative Brassica cretica Lam. using demographic model selection.</title>
        <authorList>
            <person name="Kioukis A."/>
            <person name="Michalopoulou V.A."/>
            <person name="Briers L."/>
            <person name="Pirintsos S."/>
            <person name="Studholme D.J."/>
            <person name="Pavlidis P."/>
            <person name="Sarris P.F."/>
        </authorList>
    </citation>
    <scope>NUCLEOTIDE SEQUENCE [LARGE SCALE GENOMIC DNA]</scope>
    <source>
        <strain evidence="2">cv. PFS-1207/04</strain>
    </source>
</reference>
<gene>
    <name evidence="1" type="ORF">DY000_02005356</name>
</gene>
<organism evidence="1 2">
    <name type="scientific">Brassica cretica</name>
    <name type="common">Mustard</name>
    <dbReference type="NCBI Taxonomy" id="69181"/>
    <lineage>
        <taxon>Eukaryota</taxon>
        <taxon>Viridiplantae</taxon>
        <taxon>Streptophyta</taxon>
        <taxon>Embryophyta</taxon>
        <taxon>Tracheophyta</taxon>
        <taxon>Spermatophyta</taxon>
        <taxon>Magnoliopsida</taxon>
        <taxon>eudicotyledons</taxon>
        <taxon>Gunneridae</taxon>
        <taxon>Pentapetalae</taxon>
        <taxon>rosids</taxon>
        <taxon>malvids</taxon>
        <taxon>Brassicales</taxon>
        <taxon>Brassicaceae</taxon>
        <taxon>Brassiceae</taxon>
        <taxon>Brassica</taxon>
    </lineage>
</organism>
<evidence type="ECO:0000313" key="2">
    <source>
        <dbReference type="Proteomes" id="UP000266723"/>
    </source>
</evidence>
<comment type="caution">
    <text evidence="1">The sequence shown here is derived from an EMBL/GenBank/DDBJ whole genome shotgun (WGS) entry which is preliminary data.</text>
</comment>
<evidence type="ECO:0000313" key="1">
    <source>
        <dbReference type="EMBL" id="KAF3551865.1"/>
    </source>
</evidence>
<accession>A0ABQ7CJG4</accession>
<dbReference type="EMBL" id="QGKV02000832">
    <property type="protein sequence ID" value="KAF3551865.1"/>
    <property type="molecule type" value="Genomic_DNA"/>
</dbReference>
<dbReference type="Proteomes" id="UP000266723">
    <property type="component" value="Unassembled WGS sequence"/>
</dbReference>
<sequence length="55" mass="6082">MLLKRTYLTPQASKSITASPGRLLSIRGSISASPEEKESTWVMGIKRKSYATLKI</sequence>
<proteinExistence type="predicted"/>
<keyword evidence="2" id="KW-1185">Reference proteome</keyword>
<protein>
    <submittedName>
        <fullName evidence="1">Uncharacterized protein</fullName>
    </submittedName>
</protein>
<name>A0ABQ7CJG4_BRACR</name>